<proteinExistence type="predicted"/>
<evidence type="ECO:0000313" key="4">
    <source>
        <dbReference type="Proteomes" id="UP001596432"/>
    </source>
</evidence>
<protein>
    <submittedName>
        <fullName evidence="3">SagB/ThcOx family dehydrogenase</fullName>
    </submittedName>
</protein>
<name>A0ABD5XVE6_9EURY</name>
<sequence length="528" mass="57440">MVDAREYHERTNHSPERLREESFRLDRSNQPRPYKVYEDLPRFSPDGDPEPPETPALAAVATDDPEPPDGVPDPTGDPDVQALCHYAAGITKELEIQGQSMPFRAAACTGKLYHVDLYAVTGECGQFDPGVYHFDPHSGEFDVLREGDFRPVLADASGDHAGVTQAPVTFVATSQWWRNAWKYRERTYRHAFWDSGTILANLLAVAHGSGHRAEVVAGFADDPVVKLLGLDPDEEAPLELVPVGSSAPIPGRRESPNTTVSPDATDSPNSDELEPIDPEERPLSDDPVDYPLVPDAWRQSALDDGEAAAAWRESVQVEVADASLGARPDADGERVELRPVDAETASARPVGNTIERRGSCRDYSHEPISDRKFATVLDRALRGVPADAFAGDLNGLLDCYCLVHAVDGIDRGVYEYHPTDDELERVGDTDRETAGHLALGQSVVGDAAANVYLVADVDAVVEEFGNRGYRLAQLEAGIALGRLYLATYAHLELGGRGFTFFDGEVAEYLSPHADGQTPMTLFAFGKPA</sequence>
<dbReference type="Pfam" id="PF00881">
    <property type="entry name" value="Nitroreductase"/>
    <property type="match status" value="1"/>
</dbReference>
<dbReference type="CDD" id="cd02142">
    <property type="entry name" value="McbC_SagB-like_oxidoreductase"/>
    <property type="match status" value="2"/>
</dbReference>
<dbReference type="PANTHER" id="PTHR43745">
    <property type="entry name" value="NITROREDUCTASE MJ1384-RELATED"/>
    <property type="match status" value="1"/>
</dbReference>
<evidence type="ECO:0000256" key="1">
    <source>
        <dbReference type="SAM" id="MobiDB-lite"/>
    </source>
</evidence>
<gene>
    <name evidence="3" type="ORF">ACFQMA_01970</name>
</gene>
<keyword evidence="4" id="KW-1185">Reference proteome</keyword>
<comment type="caution">
    <text evidence="3">The sequence shown here is derived from an EMBL/GenBank/DDBJ whole genome shotgun (WGS) entry which is preliminary data.</text>
</comment>
<dbReference type="InterPro" id="IPR029479">
    <property type="entry name" value="Nitroreductase"/>
</dbReference>
<evidence type="ECO:0000313" key="3">
    <source>
        <dbReference type="EMBL" id="MFC7138601.1"/>
    </source>
</evidence>
<dbReference type="Gene3D" id="3.40.109.10">
    <property type="entry name" value="NADH Oxidase"/>
    <property type="match status" value="2"/>
</dbReference>
<organism evidence="3 4">
    <name type="scientific">Halosimplex aquaticum</name>
    <dbReference type="NCBI Taxonomy" id="3026162"/>
    <lineage>
        <taxon>Archaea</taxon>
        <taxon>Methanobacteriati</taxon>
        <taxon>Methanobacteriota</taxon>
        <taxon>Stenosarchaea group</taxon>
        <taxon>Halobacteria</taxon>
        <taxon>Halobacteriales</taxon>
        <taxon>Haloarculaceae</taxon>
        <taxon>Halosimplex</taxon>
    </lineage>
</organism>
<dbReference type="NCBIfam" id="TIGR03605">
    <property type="entry name" value="antibiot_sagB"/>
    <property type="match status" value="1"/>
</dbReference>
<dbReference type="InterPro" id="IPR000415">
    <property type="entry name" value="Nitroreductase-like"/>
</dbReference>
<feature type="region of interest" description="Disordered" evidence="1">
    <location>
        <begin position="1"/>
        <end position="77"/>
    </location>
</feature>
<feature type="domain" description="Nitroreductase" evidence="2">
    <location>
        <begin position="157"/>
        <end position="244"/>
    </location>
</feature>
<dbReference type="EMBL" id="JBHTAS010000001">
    <property type="protein sequence ID" value="MFC7138601.1"/>
    <property type="molecule type" value="Genomic_DNA"/>
</dbReference>
<dbReference type="GeneID" id="78818841"/>
<dbReference type="InterPro" id="IPR020051">
    <property type="entry name" value="SagB-type_dehydrogenase"/>
</dbReference>
<dbReference type="InterPro" id="IPR052544">
    <property type="entry name" value="Bacteriocin_Proc_Enz"/>
</dbReference>
<feature type="compositionally biased region" description="Polar residues" evidence="1">
    <location>
        <begin position="256"/>
        <end position="268"/>
    </location>
</feature>
<dbReference type="PANTHER" id="PTHR43745:SF2">
    <property type="entry name" value="NITROREDUCTASE MJ1384-RELATED"/>
    <property type="match status" value="1"/>
</dbReference>
<feature type="compositionally biased region" description="Basic and acidic residues" evidence="1">
    <location>
        <begin position="1"/>
        <end position="41"/>
    </location>
</feature>
<evidence type="ECO:0000259" key="2">
    <source>
        <dbReference type="Pfam" id="PF00881"/>
    </source>
</evidence>
<reference evidence="3 4" key="1">
    <citation type="journal article" date="2019" name="Int. J. Syst. Evol. Microbiol.">
        <title>The Global Catalogue of Microorganisms (GCM) 10K type strain sequencing project: providing services to taxonomists for standard genome sequencing and annotation.</title>
        <authorList>
            <consortium name="The Broad Institute Genomics Platform"/>
            <consortium name="The Broad Institute Genome Sequencing Center for Infectious Disease"/>
            <person name="Wu L."/>
            <person name="Ma J."/>
        </authorList>
    </citation>
    <scope>NUCLEOTIDE SEQUENCE [LARGE SCALE GENOMIC DNA]</scope>
    <source>
        <strain evidence="3 4">XZYJT29</strain>
    </source>
</reference>
<dbReference type="Proteomes" id="UP001596432">
    <property type="component" value="Unassembled WGS sequence"/>
</dbReference>
<dbReference type="SUPFAM" id="SSF55469">
    <property type="entry name" value="FMN-dependent nitroreductase-like"/>
    <property type="match status" value="2"/>
</dbReference>
<dbReference type="RefSeq" id="WP_274324218.1">
    <property type="nucleotide sequence ID" value="NZ_CP118158.1"/>
</dbReference>
<accession>A0ABD5XVE6</accession>
<dbReference type="AlphaFoldDB" id="A0ABD5XVE6"/>
<feature type="region of interest" description="Disordered" evidence="1">
    <location>
        <begin position="239"/>
        <end position="291"/>
    </location>
</feature>